<dbReference type="Proteomes" id="UP000886602">
    <property type="component" value="Unassembled WGS sequence"/>
</dbReference>
<evidence type="ECO:0000256" key="3">
    <source>
        <dbReference type="ARBA" id="ARBA00022679"/>
    </source>
</evidence>
<evidence type="ECO:0000259" key="8">
    <source>
        <dbReference type="Pfam" id="PF16822"/>
    </source>
</evidence>
<evidence type="ECO:0000313" key="10">
    <source>
        <dbReference type="Proteomes" id="UP000886602"/>
    </source>
</evidence>
<dbReference type="AlphaFoldDB" id="A0A9D7IER5"/>
<keyword evidence="7" id="KW-0812">Transmembrane</keyword>
<dbReference type="SUPFAM" id="SSF52266">
    <property type="entry name" value="SGNH hydrolase"/>
    <property type="match status" value="1"/>
</dbReference>
<reference evidence="9" key="1">
    <citation type="submission" date="2020-10" db="EMBL/GenBank/DDBJ databases">
        <title>Connecting structure to function with the recovery of over 1000 high-quality activated sludge metagenome-assembled genomes encoding full-length rRNA genes using long-read sequencing.</title>
        <authorList>
            <person name="Singleton C.M."/>
            <person name="Petriglieri F."/>
            <person name="Kristensen J.M."/>
            <person name="Kirkegaard R.H."/>
            <person name="Michaelsen T.Y."/>
            <person name="Andersen M.H."/>
            <person name="Karst S.M."/>
            <person name="Dueholm M.S."/>
            <person name="Nielsen P.H."/>
            <person name="Albertsen M."/>
        </authorList>
    </citation>
    <scope>NUCLEOTIDE SEQUENCE</scope>
    <source>
        <strain evidence="9">EsbW_18-Q3-R4-48_MAXAC.044</strain>
    </source>
</reference>
<evidence type="ECO:0000256" key="5">
    <source>
        <dbReference type="ARBA" id="ARBA00022764"/>
    </source>
</evidence>
<comment type="pathway">
    <text evidence="2">Glycan biosynthesis; alginate biosynthesis.</text>
</comment>
<evidence type="ECO:0000256" key="6">
    <source>
        <dbReference type="ARBA" id="ARBA00022841"/>
    </source>
</evidence>
<dbReference type="EMBL" id="JADJNC010000067">
    <property type="protein sequence ID" value="MBK7425435.1"/>
    <property type="molecule type" value="Genomic_DNA"/>
</dbReference>
<name>A0A9D7IER5_9RHOO</name>
<gene>
    <name evidence="9" type="ORF">IPJ48_21420</name>
</gene>
<keyword evidence="4" id="KW-0732">Signal</keyword>
<feature type="domain" description="AlgX/AlgJ SGNH hydrolase-like" evidence="8">
    <location>
        <begin position="311"/>
        <end position="396"/>
    </location>
</feature>
<organism evidence="9 10">
    <name type="scientific">Candidatus Propionivibrio dominans</name>
    <dbReference type="NCBI Taxonomy" id="2954373"/>
    <lineage>
        <taxon>Bacteria</taxon>
        <taxon>Pseudomonadati</taxon>
        <taxon>Pseudomonadota</taxon>
        <taxon>Betaproteobacteria</taxon>
        <taxon>Rhodocyclales</taxon>
        <taxon>Rhodocyclaceae</taxon>
        <taxon>Propionivibrio</taxon>
    </lineage>
</organism>
<accession>A0A9D7IER5</accession>
<evidence type="ECO:0000256" key="2">
    <source>
        <dbReference type="ARBA" id="ARBA00005182"/>
    </source>
</evidence>
<feature type="transmembrane region" description="Helical" evidence="7">
    <location>
        <begin position="32"/>
        <end position="65"/>
    </location>
</feature>
<dbReference type="Gene3D" id="3.40.50.1110">
    <property type="entry name" value="SGNH hydrolase"/>
    <property type="match status" value="1"/>
</dbReference>
<dbReference type="GO" id="GO:0042597">
    <property type="term" value="C:periplasmic space"/>
    <property type="evidence" value="ECO:0007669"/>
    <property type="project" value="UniProtKB-SubCell"/>
</dbReference>
<evidence type="ECO:0000256" key="7">
    <source>
        <dbReference type="SAM" id="Phobius"/>
    </source>
</evidence>
<keyword evidence="5" id="KW-0574">Periplasm</keyword>
<sequence>MPLKKPALLYVLALLLSFHALLFYGFPGAALFAVWLILAIVFLFSGGAQAMLTAVSLAIFTLLLNAAVHFTGLERSIYYRPHELMKSSDPDFGAIFKPDTQFSMNALFGDIEAIEKVGVKEPHEIAYLTDSLGFRNPSDYHGQKFVLVGDSFVAGANDTQSCLISEWLRQSHALDTYNLGFPGDMNDYVNRVRAFRRVKGNDFRMALFVYEGNDFIPFTNKQIARPSLFDRYYDLFRSSSLWRYTRSLYLRGQKKRSGEHAPPALVKDIGGKPVAFYSREQALINNRNTLQESDLKFISALQALKPNLTEIFFVPVKYRVYAKWVSPQSLPNEQWKYLAEAARQVGIPAHDLTSVLSAEAARILAQGQYVYWRDDTHWNCNGMRVVADEVARILLKQ</sequence>
<dbReference type="Pfam" id="PF16822">
    <property type="entry name" value="ALGX"/>
    <property type="match status" value="1"/>
</dbReference>
<dbReference type="GO" id="GO:0016788">
    <property type="term" value="F:hydrolase activity, acting on ester bonds"/>
    <property type="evidence" value="ECO:0007669"/>
    <property type="project" value="UniProtKB-ARBA"/>
</dbReference>
<evidence type="ECO:0000313" key="9">
    <source>
        <dbReference type="EMBL" id="MBK7425435.1"/>
    </source>
</evidence>
<dbReference type="InterPro" id="IPR036514">
    <property type="entry name" value="SGNH_hydro_sf"/>
</dbReference>
<keyword evidence="6" id="KW-0016">Alginate biosynthesis</keyword>
<keyword evidence="3" id="KW-0808">Transferase</keyword>
<evidence type="ECO:0000256" key="4">
    <source>
        <dbReference type="ARBA" id="ARBA00022729"/>
    </source>
</evidence>
<proteinExistence type="predicted"/>
<dbReference type="InterPro" id="IPR031811">
    <property type="entry name" value="ALGX/ALGJ_SGNH-like"/>
</dbReference>
<dbReference type="GO" id="GO:0042121">
    <property type="term" value="P:alginic acid biosynthetic process"/>
    <property type="evidence" value="ECO:0007669"/>
    <property type="project" value="UniProtKB-KW"/>
</dbReference>
<dbReference type="GO" id="GO:0016740">
    <property type="term" value="F:transferase activity"/>
    <property type="evidence" value="ECO:0007669"/>
    <property type="project" value="UniProtKB-KW"/>
</dbReference>
<protein>
    <recommendedName>
        <fullName evidence="8">AlgX/AlgJ SGNH hydrolase-like domain-containing protein</fullName>
    </recommendedName>
</protein>
<keyword evidence="7" id="KW-0472">Membrane</keyword>
<comment type="caution">
    <text evidence="9">The sequence shown here is derived from an EMBL/GenBank/DDBJ whole genome shotgun (WGS) entry which is preliminary data.</text>
</comment>
<evidence type="ECO:0000256" key="1">
    <source>
        <dbReference type="ARBA" id="ARBA00004418"/>
    </source>
</evidence>
<keyword evidence="7" id="KW-1133">Transmembrane helix</keyword>
<comment type="subcellular location">
    <subcellularLocation>
        <location evidence="1">Periplasm</location>
    </subcellularLocation>
</comment>